<organism evidence="2 3">
    <name type="scientific">Klebsiella phage Miami</name>
    <dbReference type="NCBI Taxonomy" id="2767581"/>
    <lineage>
        <taxon>Viruses</taxon>
        <taxon>Duplodnaviria</taxon>
        <taxon>Heunggongvirae</taxon>
        <taxon>Uroviricota</taxon>
        <taxon>Caudoviricetes</taxon>
        <taxon>Chimalliviridae</taxon>
        <taxon>Miamivirus</taxon>
        <taxon>Miamivirus miami</taxon>
    </lineage>
</organism>
<gene>
    <name evidence="2" type="ORF">CPT_Miami_106</name>
</gene>
<evidence type="ECO:0000313" key="2">
    <source>
        <dbReference type="EMBL" id="QPB09201.1"/>
    </source>
</evidence>
<protein>
    <submittedName>
        <fullName evidence="2">Uncharacterized protein</fullName>
    </submittedName>
</protein>
<dbReference type="Proteomes" id="UP000662782">
    <property type="component" value="Segment"/>
</dbReference>
<proteinExistence type="predicted"/>
<dbReference type="EMBL" id="MT701590">
    <property type="protein sequence ID" value="QPB09201.1"/>
    <property type="molecule type" value="Genomic_DNA"/>
</dbReference>
<reference evidence="2 3" key="1">
    <citation type="submission" date="2020-07" db="EMBL/GenBank/DDBJ databases">
        <title>Complete genome sequence of Klebsiella pneumoniae phage Miami.</title>
        <authorList>
            <person name="Mora D.A."/>
            <person name="Lessor L."/>
            <person name="Gill J."/>
            <person name="Liu M."/>
        </authorList>
    </citation>
    <scope>NUCLEOTIDE SEQUENCE [LARGE SCALE GENOMIC DNA]</scope>
</reference>
<name>A0A873WNF0_9CAUD</name>
<accession>A0A873WNF0</accession>
<sequence>MGKADRIKVKRAAKSLASMKDEMARALDRSFLAAIEALKSVTAPPQPALVKKSEAEDLDEGTIVEERSNDKT</sequence>
<keyword evidence="3" id="KW-1185">Reference proteome</keyword>
<evidence type="ECO:0000313" key="3">
    <source>
        <dbReference type="Proteomes" id="UP000662782"/>
    </source>
</evidence>
<feature type="region of interest" description="Disordered" evidence="1">
    <location>
        <begin position="43"/>
        <end position="72"/>
    </location>
</feature>
<evidence type="ECO:0000256" key="1">
    <source>
        <dbReference type="SAM" id="MobiDB-lite"/>
    </source>
</evidence>